<dbReference type="Proteomes" id="UP001305779">
    <property type="component" value="Unassembled WGS sequence"/>
</dbReference>
<gene>
    <name evidence="1" type="ORF">PRZ48_007600</name>
</gene>
<name>A0ABR0EKI4_ZASCE</name>
<accession>A0ABR0EKI4</accession>
<evidence type="ECO:0000313" key="1">
    <source>
        <dbReference type="EMBL" id="KAK4501791.1"/>
    </source>
</evidence>
<keyword evidence="2" id="KW-1185">Reference proteome</keyword>
<evidence type="ECO:0008006" key="3">
    <source>
        <dbReference type="Google" id="ProtNLM"/>
    </source>
</evidence>
<dbReference type="EMBL" id="JAXOVC010000005">
    <property type="protein sequence ID" value="KAK4501791.1"/>
    <property type="molecule type" value="Genomic_DNA"/>
</dbReference>
<proteinExistence type="predicted"/>
<organism evidence="1 2">
    <name type="scientific">Zasmidium cellare</name>
    <name type="common">Wine cellar mold</name>
    <name type="synonym">Racodium cellare</name>
    <dbReference type="NCBI Taxonomy" id="395010"/>
    <lineage>
        <taxon>Eukaryota</taxon>
        <taxon>Fungi</taxon>
        <taxon>Dikarya</taxon>
        <taxon>Ascomycota</taxon>
        <taxon>Pezizomycotina</taxon>
        <taxon>Dothideomycetes</taxon>
        <taxon>Dothideomycetidae</taxon>
        <taxon>Mycosphaerellales</taxon>
        <taxon>Mycosphaerellaceae</taxon>
        <taxon>Zasmidium</taxon>
    </lineage>
</organism>
<evidence type="ECO:0000313" key="2">
    <source>
        <dbReference type="Proteomes" id="UP001305779"/>
    </source>
</evidence>
<comment type="caution">
    <text evidence="1">The sequence shown here is derived from an EMBL/GenBank/DDBJ whole genome shotgun (WGS) entry which is preliminary data.</text>
</comment>
<protein>
    <recommendedName>
        <fullName evidence="3">F-box domain-containing protein</fullName>
    </recommendedName>
</protein>
<reference evidence="1 2" key="1">
    <citation type="journal article" date="2023" name="G3 (Bethesda)">
        <title>A chromosome-level genome assembly of Zasmidium syzygii isolated from banana leaves.</title>
        <authorList>
            <person name="van Westerhoven A.C."/>
            <person name="Mehrabi R."/>
            <person name="Talebi R."/>
            <person name="Steentjes M.B.F."/>
            <person name="Corcolon B."/>
            <person name="Chong P.A."/>
            <person name="Kema G.H.J."/>
            <person name="Seidl M.F."/>
        </authorList>
    </citation>
    <scope>NUCLEOTIDE SEQUENCE [LARGE SCALE GENOMIC DNA]</scope>
    <source>
        <strain evidence="1 2">P124</strain>
    </source>
</reference>
<sequence length="394" mass="44414">MLYIIELPVEVLQLVGDYPLDLTVLRLVCKAFNAAFLDAFGQEYLRNLQSFALDAQRIQRLKSITSQPHLVRRIENVTITFDVLEGKNPMDIPLVSKKGRRMGHVYPSSAAPQGFCVCIEDLQAAGRPRLHLDFASHETTDHPSTIDLASEEVASVFEKVMVSGCVVSKLRLGQSAFLEVAHRHPHLDQYMRVAKSLKTLDIELADGSHDWALTAMMKGATNVQSLRLSHLSVLSAFDMFDDISYDPWVARMNTLLTASPVALRQVRLCSTAFDSSVLIGALYSWRATLRDLRMHLIYLTSRANDWLEVFRSLTSMEALEYFEALGLMERSRGIRLINEERVSGRVQLFDLDGHAAHRLELDCRGDVQRGIQQNVDGGMAMTDWEYTTVEGRMP</sequence>